<keyword evidence="2" id="KW-1185">Reference proteome</keyword>
<dbReference type="Proteomes" id="UP000319557">
    <property type="component" value="Chromosome"/>
</dbReference>
<protein>
    <submittedName>
        <fullName evidence="1">Uncharacterized protein</fullName>
    </submittedName>
</protein>
<organism evidence="1 2">
    <name type="scientific">Rosistilla ulvae</name>
    <dbReference type="NCBI Taxonomy" id="1930277"/>
    <lineage>
        <taxon>Bacteria</taxon>
        <taxon>Pseudomonadati</taxon>
        <taxon>Planctomycetota</taxon>
        <taxon>Planctomycetia</taxon>
        <taxon>Pirellulales</taxon>
        <taxon>Pirellulaceae</taxon>
        <taxon>Rosistilla</taxon>
    </lineage>
</organism>
<dbReference type="EMBL" id="CP036261">
    <property type="protein sequence ID" value="QDS87991.1"/>
    <property type="molecule type" value="Genomic_DNA"/>
</dbReference>
<dbReference type="AlphaFoldDB" id="A0A517LZD9"/>
<name>A0A517LZD9_9BACT</name>
<gene>
    <name evidence="1" type="ORF">EC9_21760</name>
</gene>
<evidence type="ECO:0000313" key="1">
    <source>
        <dbReference type="EMBL" id="QDS87991.1"/>
    </source>
</evidence>
<sequence>MARQHRRFPIQMQLVCQITQTGVSDLVRNVPTARVAGEGNQRLTITASNATLSRGS</sequence>
<accession>A0A517LZD9</accession>
<proteinExistence type="predicted"/>
<dbReference type="KEGG" id="ruv:EC9_21760"/>
<evidence type="ECO:0000313" key="2">
    <source>
        <dbReference type="Proteomes" id="UP000319557"/>
    </source>
</evidence>
<reference evidence="1 2" key="1">
    <citation type="submission" date="2019-02" db="EMBL/GenBank/DDBJ databases">
        <title>Deep-cultivation of Planctomycetes and their phenomic and genomic characterization uncovers novel biology.</title>
        <authorList>
            <person name="Wiegand S."/>
            <person name="Jogler M."/>
            <person name="Boedeker C."/>
            <person name="Pinto D."/>
            <person name="Vollmers J."/>
            <person name="Rivas-Marin E."/>
            <person name="Kohn T."/>
            <person name="Peeters S.H."/>
            <person name="Heuer A."/>
            <person name="Rast P."/>
            <person name="Oberbeckmann S."/>
            <person name="Bunk B."/>
            <person name="Jeske O."/>
            <person name="Meyerdierks A."/>
            <person name="Storesund J.E."/>
            <person name="Kallscheuer N."/>
            <person name="Luecker S."/>
            <person name="Lage O.M."/>
            <person name="Pohl T."/>
            <person name="Merkel B.J."/>
            <person name="Hornburger P."/>
            <person name="Mueller R.-W."/>
            <person name="Bruemmer F."/>
            <person name="Labrenz M."/>
            <person name="Spormann A.M."/>
            <person name="Op den Camp H."/>
            <person name="Overmann J."/>
            <person name="Amann R."/>
            <person name="Jetten M.S.M."/>
            <person name="Mascher T."/>
            <person name="Medema M.H."/>
            <person name="Devos D.P."/>
            <person name="Kaster A.-K."/>
            <person name="Ovreas L."/>
            <person name="Rohde M."/>
            <person name="Galperin M.Y."/>
            <person name="Jogler C."/>
        </authorList>
    </citation>
    <scope>NUCLEOTIDE SEQUENCE [LARGE SCALE GENOMIC DNA]</scope>
    <source>
        <strain evidence="1 2">EC9</strain>
    </source>
</reference>